<name>A0A7R9GSI8_TIMCR</name>
<accession>A0A7R9GSI8</accession>
<dbReference type="InterPro" id="IPR046427">
    <property type="entry name" value="Legumain_prodom_sf"/>
</dbReference>
<evidence type="ECO:0000313" key="2">
    <source>
        <dbReference type="EMBL" id="CAD7395783.1"/>
    </source>
</evidence>
<dbReference type="EMBL" id="OC317261">
    <property type="protein sequence ID" value="CAD7395783.1"/>
    <property type="molecule type" value="Genomic_DNA"/>
</dbReference>
<dbReference type="AlphaFoldDB" id="A0A7R9GSI8"/>
<proteinExistence type="predicted"/>
<gene>
    <name evidence="2" type="ORF">TCEB3V08_LOCUS3313</name>
</gene>
<reference evidence="2" key="1">
    <citation type="submission" date="2020-11" db="EMBL/GenBank/DDBJ databases">
        <authorList>
            <person name="Tran Van P."/>
        </authorList>
    </citation>
    <scope>NUCLEOTIDE SEQUENCE</scope>
</reference>
<dbReference type="Pfam" id="PF20985">
    <property type="entry name" value="Legum_prodom"/>
    <property type="match status" value="1"/>
</dbReference>
<dbReference type="InterPro" id="IPR048501">
    <property type="entry name" value="Legum_prodom"/>
</dbReference>
<evidence type="ECO:0000259" key="1">
    <source>
        <dbReference type="Pfam" id="PF20985"/>
    </source>
</evidence>
<organism evidence="2">
    <name type="scientific">Timema cristinae</name>
    <name type="common">Walking stick</name>
    <dbReference type="NCBI Taxonomy" id="61476"/>
    <lineage>
        <taxon>Eukaryota</taxon>
        <taxon>Metazoa</taxon>
        <taxon>Ecdysozoa</taxon>
        <taxon>Arthropoda</taxon>
        <taxon>Hexapoda</taxon>
        <taxon>Insecta</taxon>
        <taxon>Pterygota</taxon>
        <taxon>Neoptera</taxon>
        <taxon>Polyneoptera</taxon>
        <taxon>Phasmatodea</taxon>
        <taxon>Timematodea</taxon>
        <taxon>Timematoidea</taxon>
        <taxon>Timematidae</taxon>
        <taxon>Timema</taxon>
    </lineage>
</organism>
<feature type="domain" description="Legumain prodomain" evidence="1">
    <location>
        <begin position="12"/>
        <end position="102"/>
    </location>
</feature>
<dbReference type="CDD" id="cd21115">
    <property type="entry name" value="legumain_C"/>
    <property type="match status" value="1"/>
</dbReference>
<sequence>MKIVLKPNVDRLRHHLESVVKNIALKVVGGDEGLVYPLVSYRQRLTRDIFQCYKSVSQHFSHSCFNLSKNPYTLGQLFVFVNLCRNQEGNDKLILAAIDAICLAKPKWKEYGVEMLLEGGGGGGGERVGGATVSHTPVETRTALATISKDLALKVSYYGDLSDLSYPLRGSLLAASSSSILSGRGALWGWPPPVELTLISEGPPPVKMTWDLFLLAPCGGTTDTAMYAFLCLALCAAANICGLDVKCGHCLLVVLVSLAPAVALLCRAMAESRADIGFSLVSCGQGLDGTPLVSSIDKDLAHGLLSPAGSIWLDLPSPIYKFGHPLLSVARSLILCCHLSTGRPISLLRLLTISGQLSFLVPSLLKTIVPCCLPSSTDADIFGLLPFPGFEPDASHSLISFALGECAVGLGQPLSLLVPCFEKPSRYFDVFPQSSFKVSAYSTGRAKLSSMRVHQVAYEFGAWPCKCNSGKHFLLCRTVNDDPQNVFTFLEGLYIHAHGPKKRYIEFKENVPTFAWSDSGLQSKSKHLSSPTLNWGSNHNLPVTSIPDIRLKLRSFFVCLPLRALVLSPTAEDGEIEVRISVGTASYYPFGLYALSTNYANGLGIGKVELEEVNLHLREGRVENHLGKTTPSSPDRDSNLDLPVLNTTSALANYATQAVFLANEDDVGFPPIIFIR</sequence>
<protein>
    <recommendedName>
        <fullName evidence="1">Legumain prodomain domain-containing protein</fullName>
    </recommendedName>
</protein>
<dbReference type="Gene3D" id="1.10.132.130">
    <property type="match status" value="1"/>
</dbReference>